<keyword evidence="5" id="KW-1185">Reference proteome</keyword>
<evidence type="ECO:0000313" key="5">
    <source>
        <dbReference type="Proteomes" id="UP000014760"/>
    </source>
</evidence>
<feature type="region of interest" description="Disordered" evidence="1">
    <location>
        <begin position="339"/>
        <end position="387"/>
    </location>
</feature>
<dbReference type="Pfam" id="PF13843">
    <property type="entry name" value="DDE_Tnp_1_7"/>
    <property type="match status" value="1"/>
</dbReference>
<dbReference type="HOGENOM" id="CLU_632503_0_0_1"/>
<accession>R7UBX8</accession>
<dbReference type="EMBL" id="AMQN01025650">
    <property type="status" value="NOT_ANNOTATED_CDS"/>
    <property type="molecule type" value="Genomic_DNA"/>
</dbReference>
<dbReference type="EMBL" id="AMQN01025649">
    <property type="status" value="NOT_ANNOTATED_CDS"/>
    <property type="molecule type" value="Genomic_DNA"/>
</dbReference>
<protein>
    <recommendedName>
        <fullName evidence="2">PiggyBac transposable element-derived protein domain-containing protein</fullName>
    </recommendedName>
</protein>
<dbReference type="PANTHER" id="PTHR46599:SF3">
    <property type="entry name" value="PIGGYBAC TRANSPOSABLE ELEMENT-DERIVED PROTEIN 4"/>
    <property type="match status" value="1"/>
</dbReference>
<dbReference type="Proteomes" id="UP000014760">
    <property type="component" value="Unassembled WGS sequence"/>
</dbReference>
<dbReference type="EMBL" id="KB305160">
    <property type="protein sequence ID" value="ELU01303.1"/>
    <property type="molecule type" value="Genomic_DNA"/>
</dbReference>
<dbReference type="AlphaFoldDB" id="R7UBX8"/>
<reference evidence="3 5" key="2">
    <citation type="journal article" date="2013" name="Nature">
        <title>Insights into bilaterian evolution from three spiralian genomes.</title>
        <authorList>
            <person name="Simakov O."/>
            <person name="Marletaz F."/>
            <person name="Cho S.J."/>
            <person name="Edsinger-Gonzales E."/>
            <person name="Havlak P."/>
            <person name="Hellsten U."/>
            <person name="Kuo D.H."/>
            <person name="Larsson T."/>
            <person name="Lv J."/>
            <person name="Arendt D."/>
            <person name="Savage R."/>
            <person name="Osoegawa K."/>
            <person name="de Jong P."/>
            <person name="Grimwood J."/>
            <person name="Chapman J.A."/>
            <person name="Shapiro H."/>
            <person name="Aerts A."/>
            <person name="Otillar R.P."/>
            <person name="Terry A.Y."/>
            <person name="Boore J.L."/>
            <person name="Grigoriev I.V."/>
            <person name="Lindberg D.R."/>
            <person name="Seaver E.C."/>
            <person name="Weisblat D.A."/>
            <person name="Putnam N.H."/>
            <person name="Rokhsar D.S."/>
        </authorList>
    </citation>
    <scope>NUCLEOTIDE SEQUENCE</scope>
    <source>
        <strain evidence="3 5">I ESC-2004</strain>
    </source>
</reference>
<dbReference type="InterPro" id="IPR029526">
    <property type="entry name" value="PGBD"/>
</dbReference>
<dbReference type="EMBL" id="AMQN01025651">
    <property type="status" value="NOT_ANNOTATED_CDS"/>
    <property type="molecule type" value="Genomic_DNA"/>
</dbReference>
<organism evidence="3">
    <name type="scientific">Capitella teleta</name>
    <name type="common">Polychaete worm</name>
    <dbReference type="NCBI Taxonomy" id="283909"/>
    <lineage>
        <taxon>Eukaryota</taxon>
        <taxon>Metazoa</taxon>
        <taxon>Spiralia</taxon>
        <taxon>Lophotrochozoa</taxon>
        <taxon>Annelida</taxon>
        <taxon>Polychaeta</taxon>
        <taxon>Sedentaria</taxon>
        <taxon>Scolecida</taxon>
        <taxon>Capitellidae</taxon>
        <taxon>Capitella</taxon>
    </lineage>
</organism>
<name>R7UBX8_CAPTE</name>
<feature type="non-terminal residue" evidence="3">
    <location>
        <position position="1"/>
    </location>
</feature>
<evidence type="ECO:0000313" key="4">
    <source>
        <dbReference type="EnsemblMetazoa" id="CapteP216361"/>
    </source>
</evidence>
<dbReference type="InterPro" id="IPR027417">
    <property type="entry name" value="P-loop_NTPase"/>
</dbReference>
<evidence type="ECO:0000313" key="3">
    <source>
        <dbReference type="EMBL" id="ELU01303.1"/>
    </source>
</evidence>
<reference evidence="5" key="1">
    <citation type="submission" date="2012-12" db="EMBL/GenBank/DDBJ databases">
        <authorList>
            <person name="Hellsten U."/>
            <person name="Grimwood J."/>
            <person name="Chapman J.A."/>
            <person name="Shapiro H."/>
            <person name="Aerts A."/>
            <person name="Otillar R.P."/>
            <person name="Terry A.Y."/>
            <person name="Boore J.L."/>
            <person name="Simakov O."/>
            <person name="Marletaz F."/>
            <person name="Cho S.-J."/>
            <person name="Edsinger-Gonzales E."/>
            <person name="Havlak P."/>
            <person name="Kuo D.-H."/>
            <person name="Larsson T."/>
            <person name="Lv J."/>
            <person name="Arendt D."/>
            <person name="Savage R."/>
            <person name="Osoegawa K."/>
            <person name="de Jong P."/>
            <person name="Lindberg D.R."/>
            <person name="Seaver E.C."/>
            <person name="Weisblat D.A."/>
            <person name="Putnam N.H."/>
            <person name="Grigoriev I.V."/>
            <person name="Rokhsar D.S."/>
        </authorList>
    </citation>
    <scope>NUCLEOTIDE SEQUENCE</scope>
    <source>
        <strain evidence="5">I ESC-2004</strain>
    </source>
</reference>
<dbReference type="Gene3D" id="3.40.50.300">
    <property type="entry name" value="P-loop containing nucleotide triphosphate hydrolases"/>
    <property type="match status" value="1"/>
</dbReference>
<dbReference type="STRING" id="283909.R7UBX8"/>
<evidence type="ECO:0000259" key="2">
    <source>
        <dbReference type="Pfam" id="PF13843"/>
    </source>
</evidence>
<feature type="domain" description="PiggyBac transposable element-derived protein" evidence="2">
    <location>
        <begin position="198"/>
        <end position="312"/>
    </location>
</feature>
<reference evidence="4" key="3">
    <citation type="submission" date="2015-06" db="UniProtKB">
        <authorList>
            <consortium name="EnsemblMetazoa"/>
        </authorList>
    </citation>
    <scope>IDENTIFICATION</scope>
</reference>
<feature type="compositionally biased region" description="Basic residues" evidence="1">
    <location>
        <begin position="343"/>
        <end position="352"/>
    </location>
</feature>
<sequence length="434" mass="49763">KAVKKKGGKVHINWDDQTVSLFPQKKIRSLVQEERFRNIQNEFLEASHMRRARLHVDFTEIVSKCLERSCQSMTAILPATWNTSLPSRKEIGVLRHTNTNMEPEMNYYCLVISPLKALIADQVKAFRDQRLSCVGLLPKEEVPDGDLEGFCQGKYNPIISSPEALLEDGQCRRVTATHPQTPLCWSCSWSHTTDRSKHDIIKALTEETNRYVTSRITRHPDPNWKEVSIEEMTAFLGIRTYMSVLQLPTCDMYWSTDALYGNLFIPKVMKRDRFDKISQYLHVNDVSNNPRRCQPRHDKLAHVRPLLEHLTNFHTDEYATAPTLLDGLVYSSQCEDGMDLGRGQRKRTRNKRRGPDEDSNDEEASPESESDESTDGQLPMTPYPEEDDNLLKKHMTKEIVTLKTKKLANIGGKDGMDCTRHILASIFTNTLATQ</sequence>
<dbReference type="OrthoDB" id="2499463at2759"/>
<proteinExistence type="predicted"/>
<dbReference type="PANTHER" id="PTHR46599">
    <property type="entry name" value="PIGGYBAC TRANSPOSABLE ELEMENT-DERIVED PROTEIN 4"/>
    <property type="match status" value="1"/>
</dbReference>
<dbReference type="EnsemblMetazoa" id="CapteT216361">
    <property type="protein sequence ID" value="CapteP216361"/>
    <property type="gene ID" value="CapteG216361"/>
</dbReference>
<evidence type="ECO:0000256" key="1">
    <source>
        <dbReference type="SAM" id="MobiDB-lite"/>
    </source>
</evidence>
<feature type="compositionally biased region" description="Acidic residues" evidence="1">
    <location>
        <begin position="357"/>
        <end position="374"/>
    </location>
</feature>
<gene>
    <name evidence="3" type="ORF">CAPTEDRAFT_216361</name>
</gene>